<protein>
    <submittedName>
        <fullName evidence="1">Uncharacterized protein</fullName>
    </submittedName>
</protein>
<dbReference type="EMBL" id="HACG01021682">
    <property type="protein sequence ID" value="CEK68547.1"/>
    <property type="molecule type" value="Transcribed_RNA"/>
</dbReference>
<organism evidence="1">
    <name type="scientific">Arion vulgaris</name>
    <dbReference type="NCBI Taxonomy" id="1028688"/>
    <lineage>
        <taxon>Eukaryota</taxon>
        <taxon>Metazoa</taxon>
        <taxon>Spiralia</taxon>
        <taxon>Lophotrochozoa</taxon>
        <taxon>Mollusca</taxon>
        <taxon>Gastropoda</taxon>
        <taxon>Heterobranchia</taxon>
        <taxon>Euthyneura</taxon>
        <taxon>Panpulmonata</taxon>
        <taxon>Eupulmonata</taxon>
        <taxon>Stylommatophora</taxon>
        <taxon>Helicina</taxon>
        <taxon>Arionoidea</taxon>
        <taxon>Arionidae</taxon>
        <taxon>Arion</taxon>
    </lineage>
</organism>
<reference evidence="1" key="1">
    <citation type="submission" date="2014-12" db="EMBL/GenBank/DDBJ databases">
        <title>Insight into the proteome of Arion vulgaris.</title>
        <authorList>
            <person name="Aradska J."/>
            <person name="Bulat T."/>
            <person name="Smidak R."/>
            <person name="Sarate P."/>
            <person name="Gangsoo J."/>
            <person name="Sialana F."/>
            <person name="Bilban M."/>
            <person name="Lubec G."/>
        </authorList>
    </citation>
    <scope>NUCLEOTIDE SEQUENCE</scope>
    <source>
        <tissue evidence="1">Skin</tissue>
    </source>
</reference>
<feature type="non-terminal residue" evidence="1">
    <location>
        <position position="1"/>
    </location>
</feature>
<sequence>QQHKHEENGGQAHQSIYYLVFKEITKQIICQCHPTRLLTANDQLAARIRMTDFSWQTLF</sequence>
<accession>A0A0B6ZJI5</accession>
<gene>
    <name evidence="1" type="primary">ORF66695</name>
</gene>
<evidence type="ECO:0000313" key="1">
    <source>
        <dbReference type="EMBL" id="CEK68547.1"/>
    </source>
</evidence>
<dbReference type="AlphaFoldDB" id="A0A0B6ZJI5"/>
<name>A0A0B6ZJI5_9EUPU</name>
<proteinExistence type="predicted"/>